<protein>
    <submittedName>
        <fullName evidence="2">Putative membrane protein</fullName>
    </submittedName>
</protein>
<dbReference type="Proteomes" id="UP000000457">
    <property type="component" value="Segment"/>
</dbReference>
<keyword evidence="3" id="KW-1185">Reference proteome</keyword>
<proteinExistence type="predicted"/>
<gene>
    <name evidence="2" type="ORF">GAP32_090</name>
</gene>
<organism evidence="2 3">
    <name type="scientific">Cronobacter phage vB_CsaM_GAP32</name>
    <dbReference type="NCBI Taxonomy" id="1141136"/>
    <lineage>
        <taxon>Viruses</taxon>
        <taxon>Duplodnaviria</taxon>
        <taxon>Heunggongvirae</taxon>
        <taxon>Uroviricota</taxon>
        <taxon>Caudoviricetes</taxon>
        <taxon>Mimasvirus</taxon>
        <taxon>Mimasvirus GAP32</taxon>
    </lineage>
</organism>
<evidence type="ECO:0000313" key="3">
    <source>
        <dbReference type="Proteomes" id="UP000000457"/>
    </source>
</evidence>
<dbReference type="KEGG" id="vg:13993828"/>
<keyword evidence="1" id="KW-0472">Membrane</keyword>
<accession>K4F6H7</accession>
<dbReference type="EMBL" id="JN882285">
    <property type="protein sequence ID" value="AFC21538.1"/>
    <property type="molecule type" value="Genomic_DNA"/>
</dbReference>
<keyword evidence="1" id="KW-0812">Transmembrane</keyword>
<keyword evidence="1" id="KW-1133">Transmembrane helix</keyword>
<feature type="transmembrane region" description="Helical" evidence="1">
    <location>
        <begin position="7"/>
        <end position="28"/>
    </location>
</feature>
<dbReference type="GeneID" id="13993828"/>
<evidence type="ECO:0000256" key="1">
    <source>
        <dbReference type="SAM" id="Phobius"/>
    </source>
</evidence>
<feature type="transmembrane region" description="Helical" evidence="1">
    <location>
        <begin position="34"/>
        <end position="56"/>
    </location>
</feature>
<sequence length="75" mass="8336">MLEVLAYISLVYCIGAVITFCGFALWHGGVSDTFGIGLAITAALAFFWPVSIPVMIKEEWEERKKKGKKNGKNRN</sequence>
<name>K4F6H7_9CAUD</name>
<reference evidence="2 3" key="1">
    <citation type="journal article" date="2014" name="Virology">
        <title>Supersize me: Cronobacter sakazakii phage GAP32.</title>
        <authorList>
            <person name="Abbasifar R."/>
            <person name="Griffiths M.W."/>
            <person name="Sabour P.M."/>
            <person name="Ackermann H.-W."/>
            <person name="Vandersteegen K."/>
            <person name="Lavigne R."/>
            <person name="Noben J.-P."/>
            <person name="Villa A.A."/>
            <person name="Abbasifar A."/>
            <person name="Nash J.H.E."/>
            <person name="Kropinski A.M."/>
        </authorList>
    </citation>
    <scope>NUCLEOTIDE SEQUENCE [LARGE SCALE GENOMIC DNA]</scope>
    <source>
        <strain evidence="2">GAP-32</strain>
    </source>
</reference>
<evidence type="ECO:0000313" key="2">
    <source>
        <dbReference type="EMBL" id="AFC21538.1"/>
    </source>
</evidence>
<dbReference type="RefSeq" id="YP_006987193.1">
    <property type="nucleotide sequence ID" value="NC_019401.1"/>
</dbReference>